<gene>
    <name evidence="3" type="ORF">SAMN06296241_1812</name>
</gene>
<keyword evidence="4" id="KW-1185">Reference proteome</keyword>
<organism evidence="3 4">
    <name type="scientific">Salinimicrobium sediminis</name>
    <dbReference type="NCBI Taxonomy" id="1343891"/>
    <lineage>
        <taxon>Bacteria</taxon>
        <taxon>Pseudomonadati</taxon>
        <taxon>Bacteroidota</taxon>
        <taxon>Flavobacteriia</taxon>
        <taxon>Flavobacteriales</taxon>
        <taxon>Flavobacteriaceae</taxon>
        <taxon>Salinimicrobium</taxon>
    </lineage>
</organism>
<proteinExistence type="predicted"/>
<dbReference type="InterPro" id="IPR024311">
    <property type="entry name" value="Lipocalin-like"/>
</dbReference>
<dbReference type="AlphaFoldDB" id="A0A285X5H7"/>
<evidence type="ECO:0000313" key="3">
    <source>
        <dbReference type="EMBL" id="SOC80266.1"/>
    </source>
</evidence>
<evidence type="ECO:0000313" key="4">
    <source>
        <dbReference type="Proteomes" id="UP000219193"/>
    </source>
</evidence>
<protein>
    <submittedName>
        <fullName evidence="3">Lipocalin-like domain-containing protein</fullName>
    </submittedName>
</protein>
<feature type="signal peptide" evidence="1">
    <location>
        <begin position="1"/>
        <end position="20"/>
    </location>
</feature>
<evidence type="ECO:0000259" key="2">
    <source>
        <dbReference type="Pfam" id="PF13648"/>
    </source>
</evidence>
<dbReference type="PROSITE" id="PS51257">
    <property type="entry name" value="PROKAR_LIPOPROTEIN"/>
    <property type="match status" value="1"/>
</dbReference>
<dbReference type="RefSeq" id="WP_097056052.1">
    <property type="nucleotide sequence ID" value="NZ_OCMF01000002.1"/>
</dbReference>
<feature type="chain" id="PRO_5011995763" evidence="1">
    <location>
        <begin position="21"/>
        <end position="159"/>
    </location>
</feature>
<feature type="domain" description="Lipocalin-like" evidence="2">
    <location>
        <begin position="30"/>
        <end position="139"/>
    </location>
</feature>
<keyword evidence="1" id="KW-0732">Signal</keyword>
<sequence length="159" mass="17884">MKKIVVLFLSIAFLVSCGSAKVVNEARKTMNGDWQLTSITYPGNAQNVQVSLLNDIPAPCLENSTWVFVSNNNTGSYEPSGMTCDTNTEFFIWSIDGSNAAMGNYDLMFKPTNEDHKSEMGNKGYRLNLTNLSQDQMVWEQTVQFEGKPFTIRMNFNKI</sequence>
<dbReference type="Proteomes" id="UP000219193">
    <property type="component" value="Unassembled WGS sequence"/>
</dbReference>
<reference evidence="4" key="1">
    <citation type="submission" date="2017-09" db="EMBL/GenBank/DDBJ databases">
        <authorList>
            <person name="Varghese N."/>
            <person name="Submissions S."/>
        </authorList>
    </citation>
    <scope>NUCLEOTIDE SEQUENCE [LARGE SCALE GENOMIC DNA]</scope>
    <source>
        <strain evidence="4">CGMCC 1.12641</strain>
    </source>
</reference>
<evidence type="ECO:0000256" key="1">
    <source>
        <dbReference type="SAM" id="SignalP"/>
    </source>
</evidence>
<dbReference type="OrthoDB" id="1121756at2"/>
<dbReference type="Pfam" id="PF13648">
    <property type="entry name" value="Lipocalin_4"/>
    <property type="match status" value="1"/>
</dbReference>
<name>A0A285X5H7_9FLAO</name>
<accession>A0A285X5H7</accession>
<dbReference type="EMBL" id="OCMF01000002">
    <property type="protein sequence ID" value="SOC80266.1"/>
    <property type="molecule type" value="Genomic_DNA"/>
</dbReference>